<dbReference type="PANTHER" id="PTHR46825">
    <property type="entry name" value="D-ALANYL-D-ALANINE-CARBOXYPEPTIDASE/ENDOPEPTIDASE AMPH"/>
    <property type="match status" value="1"/>
</dbReference>
<dbReference type="InterPro" id="IPR001466">
    <property type="entry name" value="Beta-lactam-related"/>
</dbReference>
<dbReference type="Pfam" id="PF00144">
    <property type="entry name" value="Beta-lactamase"/>
    <property type="match status" value="1"/>
</dbReference>
<organism evidence="2 3">
    <name type="scientific">Streptosporangium subroseum</name>
    <dbReference type="NCBI Taxonomy" id="106412"/>
    <lineage>
        <taxon>Bacteria</taxon>
        <taxon>Bacillati</taxon>
        <taxon>Actinomycetota</taxon>
        <taxon>Actinomycetes</taxon>
        <taxon>Streptosporangiales</taxon>
        <taxon>Streptosporangiaceae</taxon>
        <taxon>Streptosporangium</taxon>
    </lineage>
</organism>
<dbReference type="AlphaFoldDB" id="A0A239NZR9"/>
<dbReference type="Gene3D" id="3.40.710.10">
    <property type="entry name" value="DD-peptidase/beta-lactamase superfamily"/>
    <property type="match status" value="1"/>
</dbReference>
<keyword evidence="3" id="KW-1185">Reference proteome</keyword>
<dbReference type="InterPro" id="IPR012338">
    <property type="entry name" value="Beta-lactam/transpept-like"/>
</dbReference>
<proteinExistence type="predicted"/>
<dbReference type="OrthoDB" id="262125at2"/>
<evidence type="ECO:0000313" key="2">
    <source>
        <dbReference type="EMBL" id="SNT60371.1"/>
    </source>
</evidence>
<accession>A0A239NZR9</accession>
<feature type="domain" description="Beta-lactamase-related" evidence="1">
    <location>
        <begin position="21"/>
        <end position="315"/>
    </location>
</feature>
<dbReference type="Proteomes" id="UP000198282">
    <property type="component" value="Unassembled WGS sequence"/>
</dbReference>
<dbReference type="PANTHER" id="PTHR46825:SF8">
    <property type="entry name" value="BETA-LACTAMASE-RELATED"/>
    <property type="match status" value="1"/>
</dbReference>
<evidence type="ECO:0000313" key="3">
    <source>
        <dbReference type="Proteomes" id="UP000198282"/>
    </source>
</evidence>
<dbReference type="InterPro" id="IPR050491">
    <property type="entry name" value="AmpC-like"/>
</dbReference>
<protein>
    <submittedName>
        <fullName evidence="2">CubicO group peptidase, beta-lactamase class C family</fullName>
    </submittedName>
</protein>
<dbReference type="EMBL" id="FZOD01000077">
    <property type="protein sequence ID" value="SNT60371.1"/>
    <property type="molecule type" value="Genomic_DNA"/>
</dbReference>
<gene>
    <name evidence="2" type="ORF">SAMN05216276_107730</name>
</gene>
<reference evidence="2 3" key="1">
    <citation type="submission" date="2017-06" db="EMBL/GenBank/DDBJ databases">
        <authorList>
            <person name="Kim H.J."/>
            <person name="Triplett B.A."/>
        </authorList>
    </citation>
    <scope>NUCLEOTIDE SEQUENCE [LARGE SCALE GENOMIC DNA]</scope>
    <source>
        <strain evidence="2 3">CGMCC 4.2132</strain>
    </source>
</reference>
<evidence type="ECO:0000259" key="1">
    <source>
        <dbReference type="Pfam" id="PF00144"/>
    </source>
</evidence>
<sequence>MAGLDSLRERLETLLAVRAPELGVPGATVGVYQAGAEFHLCHGVTSTENPLPVTPDTLFSIGSVTKTYTATALVRLAGLGKVELDAPVTRYVPELALKETKITVLQLLNHTAGFDGGDGAGGPSRDDSALAAFVDRMARLEQVFSPGRVVSYNNAAFCLAGRVIEKVTGKTYEAAVKELVFDHAGLRNSFFDVADVITRRFAVGHGNKGADDGSTAVIHSWHMERDRAAAGGVFCDIRDLLAYGRHHLDDEELALMRLPSTDLPYDDTRMGLSWTLRDLGGVRVVQHAGGTVCGAAVLQLVPEHDFVVAVTVNAIGTGSGTLIREIEEAILEDHLGLVPAKPKPVSLTAEKLAEYAGTYDRGDGHLLVVRPDGDRLEVLREYSEEIIARYRARMPDLVVPVQKPLTLIPLAGDAFFQADRSGRRPDGTFVRLADGKVAGVRWSHRVARRVT</sequence>
<name>A0A239NZR9_9ACTN</name>
<dbReference type="RefSeq" id="WP_089212910.1">
    <property type="nucleotide sequence ID" value="NZ_FZOD01000077.1"/>
</dbReference>
<dbReference type="SUPFAM" id="SSF56601">
    <property type="entry name" value="beta-lactamase/transpeptidase-like"/>
    <property type="match status" value="1"/>
</dbReference>